<keyword evidence="2" id="KW-1133">Transmembrane helix</keyword>
<organism evidence="3 4">
    <name type="scientific">Novosphingobium bradum</name>
    <dbReference type="NCBI Taxonomy" id="1737444"/>
    <lineage>
        <taxon>Bacteria</taxon>
        <taxon>Pseudomonadati</taxon>
        <taxon>Pseudomonadota</taxon>
        <taxon>Alphaproteobacteria</taxon>
        <taxon>Sphingomonadales</taxon>
        <taxon>Sphingomonadaceae</taxon>
        <taxon>Novosphingobium</taxon>
    </lineage>
</organism>
<sequence>MDGHHKFSIDTDDDPVDAPWGEESPTLPPPGHDEDGRPLRGILIGLPIAALIWAAAFLILRLVL</sequence>
<dbReference type="RefSeq" id="WP_379508304.1">
    <property type="nucleotide sequence ID" value="NZ_JBHRTQ010000002.1"/>
</dbReference>
<dbReference type="EMBL" id="JBHRTQ010000002">
    <property type="protein sequence ID" value="MFC3172907.1"/>
    <property type="molecule type" value="Genomic_DNA"/>
</dbReference>
<evidence type="ECO:0000313" key="3">
    <source>
        <dbReference type="EMBL" id="MFC3172907.1"/>
    </source>
</evidence>
<keyword evidence="2" id="KW-0472">Membrane</keyword>
<gene>
    <name evidence="3" type="ORF">ACFOD9_01435</name>
</gene>
<feature type="transmembrane region" description="Helical" evidence="2">
    <location>
        <begin position="42"/>
        <end position="63"/>
    </location>
</feature>
<proteinExistence type="predicted"/>
<comment type="caution">
    <text evidence="3">The sequence shown here is derived from an EMBL/GenBank/DDBJ whole genome shotgun (WGS) entry which is preliminary data.</text>
</comment>
<keyword evidence="4" id="KW-1185">Reference proteome</keyword>
<evidence type="ECO:0000256" key="1">
    <source>
        <dbReference type="SAM" id="MobiDB-lite"/>
    </source>
</evidence>
<dbReference type="Proteomes" id="UP001595604">
    <property type="component" value="Unassembled WGS sequence"/>
</dbReference>
<protein>
    <submittedName>
        <fullName evidence="3">Uncharacterized protein</fullName>
    </submittedName>
</protein>
<name>A0ABV7ILT4_9SPHN</name>
<feature type="region of interest" description="Disordered" evidence="1">
    <location>
        <begin position="1"/>
        <end position="34"/>
    </location>
</feature>
<evidence type="ECO:0000313" key="4">
    <source>
        <dbReference type="Proteomes" id="UP001595604"/>
    </source>
</evidence>
<reference evidence="4" key="1">
    <citation type="journal article" date="2019" name="Int. J. Syst. Evol. Microbiol.">
        <title>The Global Catalogue of Microorganisms (GCM) 10K type strain sequencing project: providing services to taxonomists for standard genome sequencing and annotation.</title>
        <authorList>
            <consortium name="The Broad Institute Genomics Platform"/>
            <consortium name="The Broad Institute Genome Sequencing Center for Infectious Disease"/>
            <person name="Wu L."/>
            <person name="Ma J."/>
        </authorList>
    </citation>
    <scope>NUCLEOTIDE SEQUENCE [LARGE SCALE GENOMIC DNA]</scope>
    <source>
        <strain evidence="4">KCTC 42984</strain>
    </source>
</reference>
<accession>A0ABV7ILT4</accession>
<evidence type="ECO:0000256" key="2">
    <source>
        <dbReference type="SAM" id="Phobius"/>
    </source>
</evidence>
<keyword evidence="2" id="KW-0812">Transmembrane</keyword>